<evidence type="ECO:0000313" key="3">
    <source>
        <dbReference type="Proteomes" id="UP000063063"/>
    </source>
</evidence>
<accession>A0A088RXA4</accession>
<dbReference type="EMBL" id="CP009400">
    <property type="protein sequence ID" value="AIO00778.1"/>
    <property type="molecule type" value="Genomic_DNA"/>
</dbReference>
<name>A0A088RXA4_LEIPA</name>
<dbReference type="KEGG" id="lpan:LPMP_311870"/>
<dbReference type="VEuPathDB" id="TriTrypDB:LPMP_311870"/>
<dbReference type="eggNOG" id="ENOG502SH6I">
    <property type="taxonomic scope" value="Eukaryota"/>
</dbReference>
<dbReference type="Proteomes" id="UP000063063">
    <property type="component" value="Chromosome 31"/>
</dbReference>
<evidence type="ECO:0000313" key="2">
    <source>
        <dbReference type="EMBL" id="AIO00778.1"/>
    </source>
</evidence>
<proteinExistence type="predicted"/>
<dbReference type="VEuPathDB" id="TriTrypDB:LPAL13_310025600"/>
<dbReference type="AlphaFoldDB" id="A0A088RXA4"/>
<dbReference type="OrthoDB" id="266252at2759"/>
<dbReference type="GeneID" id="22577613"/>
<sequence>MPLYIPLGARFESDASVRERLERQRMAHRTNILRHGTVEQRRQVLKMKLLPLPEDPEAVAVPGTAVLDLPGGADASLGARNGTDVLGPLALLSRRYDGVHLDDDGKHVATPSTDYSTFMEVLCPNGLSLLELLPLAPRTTRQHPKGPRCKSHQPQLESTLPSQWCALHPRLTPAAVAATIPAAPLSLGYNTLAAHELPSVSLVNTSTSVATSAQPGLDDTYVDAPVTFVSEATSPLASPEDGSVTPMQSITDPASDIIQATATAHVDDDDTNLGIFVSAGFFSLAAPHCGSPPRSRLSLRRSPFSLSRGLPADSVHHNASSVGSLSSTLSHSHRALKGSSELSLPTSSATSAQLTSLAVVDNCDLGGRVLFTDRFVKAQSHTALPIMISAFKQYMRSTSTTASSSPLTHSQSLEIHTLSEYRSSLPHQQLPNSRQKLHPCQRGIPLKSHSTNTEIENCVLEAGRGIRPTFRRVDPADLYGTSHYVSSDLSSTK</sequence>
<keyword evidence="3" id="KW-1185">Reference proteome</keyword>
<organism evidence="2 3">
    <name type="scientific">Leishmania panamensis</name>
    <dbReference type="NCBI Taxonomy" id="5679"/>
    <lineage>
        <taxon>Eukaryota</taxon>
        <taxon>Discoba</taxon>
        <taxon>Euglenozoa</taxon>
        <taxon>Kinetoplastea</taxon>
        <taxon>Metakinetoplastina</taxon>
        <taxon>Trypanosomatida</taxon>
        <taxon>Trypanosomatidae</taxon>
        <taxon>Leishmaniinae</taxon>
        <taxon>Leishmania</taxon>
        <taxon>Leishmania guyanensis species complex</taxon>
    </lineage>
</organism>
<reference evidence="2 3" key="1">
    <citation type="journal article" date="2015" name="Sci. Rep.">
        <title>The genome of Leishmania panamensis: insights into genomics of the L. (Viannia) subgenus.</title>
        <authorList>
            <person name="Llanes A."/>
            <person name="Restrepo C.M."/>
            <person name="Vecchio G.D."/>
            <person name="Anguizola F.J."/>
            <person name="Lleonart R."/>
        </authorList>
    </citation>
    <scope>NUCLEOTIDE SEQUENCE [LARGE SCALE GENOMIC DNA]</scope>
    <source>
        <strain evidence="2 3">MHOM/PA/94/PSC-1</strain>
    </source>
</reference>
<protein>
    <submittedName>
        <fullName evidence="2">Uncharacterized protein</fullName>
    </submittedName>
</protein>
<gene>
    <name evidence="2" type="ORF">LPMP_311870</name>
</gene>
<feature type="region of interest" description="Disordered" evidence="1">
    <location>
        <begin position="426"/>
        <end position="445"/>
    </location>
</feature>
<dbReference type="RefSeq" id="XP_010701578.1">
    <property type="nucleotide sequence ID" value="XM_010703276.1"/>
</dbReference>
<evidence type="ECO:0000256" key="1">
    <source>
        <dbReference type="SAM" id="MobiDB-lite"/>
    </source>
</evidence>